<dbReference type="Proteomes" id="UP000887580">
    <property type="component" value="Unplaced"/>
</dbReference>
<name>A0AC35FU06_9BILA</name>
<organism evidence="1 2">
    <name type="scientific">Panagrolaimus sp. PS1159</name>
    <dbReference type="NCBI Taxonomy" id="55785"/>
    <lineage>
        <taxon>Eukaryota</taxon>
        <taxon>Metazoa</taxon>
        <taxon>Ecdysozoa</taxon>
        <taxon>Nematoda</taxon>
        <taxon>Chromadorea</taxon>
        <taxon>Rhabditida</taxon>
        <taxon>Tylenchina</taxon>
        <taxon>Panagrolaimomorpha</taxon>
        <taxon>Panagrolaimoidea</taxon>
        <taxon>Panagrolaimidae</taxon>
        <taxon>Panagrolaimus</taxon>
    </lineage>
</organism>
<evidence type="ECO:0000313" key="1">
    <source>
        <dbReference type="Proteomes" id="UP000887580"/>
    </source>
</evidence>
<reference evidence="2" key="1">
    <citation type="submission" date="2022-11" db="UniProtKB">
        <authorList>
            <consortium name="WormBaseParasite"/>
        </authorList>
    </citation>
    <scope>IDENTIFICATION</scope>
</reference>
<evidence type="ECO:0000313" key="2">
    <source>
        <dbReference type="WBParaSite" id="PS1159_v2.g20863.t1"/>
    </source>
</evidence>
<accession>A0AC35FU06</accession>
<proteinExistence type="predicted"/>
<protein>
    <submittedName>
        <fullName evidence="2">Phospholipase A(2)</fullName>
    </submittedName>
</protein>
<dbReference type="WBParaSite" id="PS1159_v2.g20863.t1">
    <property type="protein sequence ID" value="PS1159_v2.g20863.t1"/>
    <property type="gene ID" value="PS1159_v2.g20863"/>
</dbReference>
<sequence length="127" mass="14787">MANLKLFFLILHFIIFSFVSTKEEEYHCGIGSFTKLLSKVLTTGCDRDTLSEQCCKPHDECIDFAWNAMYRIERNAATSECDKNFKECIWKLFQSQGPYCRSMVYVTHAKVTEYYNQMCAILGNIFC</sequence>